<evidence type="ECO:0000313" key="3">
    <source>
        <dbReference type="Proteomes" id="UP000568380"/>
    </source>
</evidence>
<protein>
    <recommendedName>
        <fullName evidence="4">Twin-arginine translocation signal domain-containing protein</fullName>
    </recommendedName>
</protein>
<feature type="chain" id="PRO_5030527368" description="Twin-arginine translocation signal domain-containing protein" evidence="1">
    <location>
        <begin position="41"/>
        <end position="189"/>
    </location>
</feature>
<feature type="signal peptide" evidence="1">
    <location>
        <begin position="1"/>
        <end position="40"/>
    </location>
</feature>
<dbReference type="RefSeq" id="WP_184965048.1">
    <property type="nucleotide sequence ID" value="NZ_JACHIN010000006.1"/>
</dbReference>
<accession>A0A7W8A4H4</accession>
<dbReference type="AlphaFoldDB" id="A0A7W8A4H4"/>
<proteinExistence type="predicted"/>
<keyword evidence="3" id="KW-1185">Reference proteome</keyword>
<evidence type="ECO:0000313" key="2">
    <source>
        <dbReference type="EMBL" id="MBB5079441.1"/>
    </source>
</evidence>
<name>A0A7W8A4H4_9ACTN</name>
<evidence type="ECO:0000256" key="1">
    <source>
        <dbReference type="SAM" id="SignalP"/>
    </source>
</evidence>
<comment type="caution">
    <text evidence="2">The sequence shown here is derived from an EMBL/GenBank/DDBJ whole genome shotgun (WGS) entry which is preliminary data.</text>
</comment>
<sequence length="189" mass="20940">MDEADSRPDATRRSFLLKAAGLGVAAAFAGAAVGAGPALAEPNMHAGWRTCQKCLCLFYWGFSDSGQCPKDFGTHQSGNSPFYRLPWGGGWTPNDQPDWRCCHLCLRIFFAGYLSWANCTLARSHRISSPFPFNYVLPHDFPQPPGYQANWRYCTTCQTLFYSGHAWQGVCKYGAPHQAAGYNFVIPVN</sequence>
<dbReference type="Proteomes" id="UP000568380">
    <property type="component" value="Unassembled WGS sequence"/>
</dbReference>
<evidence type="ECO:0008006" key="4">
    <source>
        <dbReference type="Google" id="ProtNLM"/>
    </source>
</evidence>
<dbReference type="InterPro" id="IPR006311">
    <property type="entry name" value="TAT_signal"/>
</dbReference>
<reference evidence="2 3" key="1">
    <citation type="submission" date="2020-08" db="EMBL/GenBank/DDBJ databases">
        <title>Genomic Encyclopedia of Type Strains, Phase IV (KMG-IV): sequencing the most valuable type-strain genomes for metagenomic binning, comparative biology and taxonomic classification.</title>
        <authorList>
            <person name="Goeker M."/>
        </authorList>
    </citation>
    <scope>NUCLEOTIDE SEQUENCE [LARGE SCALE GENOMIC DNA]</scope>
    <source>
        <strain evidence="2 3">DSM 45385</strain>
    </source>
</reference>
<dbReference type="EMBL" id="JACHIN010000006">
    <property type="protein sequence ID" value="MBB5079441.1"/>
    <property type="molecule type" value="Genomic_DNA"/>
</dbReference>
<keyword evidence="1" id="KW-0732">Signal</keyword>
<gene>
    <name evidence="2" type="ORF">HNR40_004927</name>
</gene>
<dbReference type="PROSITE" id="PS51318">
    <property type="entry name" value="TAT"/>
    <property type="match status" value="1"/>
</dbReference>
<organism evidence="2 3">
    <name type="scientific">Nonomuraea endophytica</name>
    <dbReference type="NCBI Taxonomy" id="714136"/>
    <lineage>
        <taxon>Bacteria</taxon>
        <taxon>Bacillati</taxon>
        <taxon>Actinomycetota</taxon>
        <taxon>Actinomycetes</taxon>
        <taxon>Streptosporangiales</taxon>
        <taxon>Streptosporangiaceae</taxon>
        <taxon>Nonomuraea</taxon>
    </lineage>
</organism>